<sequence length="257" mass="27858">MAPSRCSIRTEPGAPADTDKNNAWRVDRTMVGTALRIAWFQVFARLRFLEHTNNEIEAAKLSDQTAIGEEVLPLLAPSGPGVSAALHRDRIGAKDQTLAELERAGGSACSFSTLPGPDRPCKSCRHGPSDVVRHDRSGDAPGNRDNIPPSAIGTAADCYSRALRPRGRIVSMTTSIRTSLPAVPPKFRSMTEYLAVERLDPTPLCTQCAAREGFGHPGSHTHGYYGVTSEPLIRCRWRGGITTSRVRLLGAPRITYS</sequence>
<gene>
    <name evidence="2" type="ORF">B0H67DRAFT_305830</name>
</gene>
<evidence type="ECO:0000256" key="1">
    <source>
        <dbReference type="SAM" id="MobiDB-lite"/>
    </source>
</evidence>
<organism evidence="2 3">
    <name type="scientific">Lasiosphaeris hirsuta</name>
    <dbReference type="NCBI Taxonomy" id="260670"/>
    <lineage>
        <taxon>Eukaryota</taxon>
        <taxon>Fungi</taxon>
        <taxon>Dikarya</taxon>
        <taxon>Ascomycota</taxon>
        <taxon>Pezizomycotina</taxon>
        <taxon>Sordariomycetes</taxon>
        <taxon>Sordariomycetidae</taxon>
        <taxon>Sordariales</taxon>
        <taxon>Lasiosphaeriaceae</taxon>
        <taxon>Lasiosphaeris</taxon>
    </lineage>
</organism>
<name>A0AA40DQ79_9PEZI</name>
<evidence type="ECO:0000313" key="2">
    <source>
        <dbReference type="EMBL" id="KAK0712084.1"/>
    </source>
</evidence>
<feature type="region of interest" description="Disordered" evidence="1">
    <location>
        <begin position="1"/>
        <end position="20"/>
    </location>
</feature>
<accession>A0AA40DQ79</accession>
<keyword evidence="3" id="KW-1185">Reference proteome</keyword>
<feature type="compositionally biased region" description="Basic and acidic residues" evidence="1">
    <location>
        <begin position="127"/>
        <end position="138"/>
    </location>
</feature>
<reference evidence="2" key="1">
    <citation type="submission" date="2023-06" db="EMBL/GenBank/DDBJ databases">
        <title>Genome-scale phylogeny and comparative genomics of the fungal order Sordariales.</title>
        <authorList>
            <consortium name="Lawrence Berkeley National Laboratory"/>
            <person name="Hensen N."/>
            <person name="Bonometti L."/>
            <person name="Westerberg I."/>
            <person name="Brannstrom I.O."/>
            <person name="Guillou S."/>
            <person name="Cros-Aarteil S."/>
            <person name="Calhoun S."/>
            <person name="Haridas S."/>
            <person name="Kuo A."/>
            <person name="Mondo S."/>
            <person name="Pangilinan J."/>
            <person name="Riley R."/>
            <person name="Labutti K."/>
            <person name="Andreopoulos B."/>
            <person name="Lipzen A."/>
            <person name="Chen C."/>
            <person name="Yanf M."/>
            <person name="Daum C."/>
            <person name="Ng V."/>
            <person name="Clum A."/>
            <person name="Steindorff A."/>
            <person name="Ohm R."/>
            <person name="Martin F."/>
            <person name="Silar P."/>
            <person name="Natvig D."/>
            <person name="Lalanne C."/>
            <person name="Gautier V."/>
            <person name="Ament-Velasquez S.L."/>
            <person name="Kruys A."/>
            <person name="Hutchinson M.I."/>
            <person name="Powell A.J."/>
            <person name="Barry K."/>
            <person name="Miller A.N."/>
            <person name="Grigoriev I.V."/>
            <person name="Debuchy R."/>
            <person name="Gladieux P."/>
            <person name="Thoren M.H."/>
            <person name="Johannesson H."/>
        </authorList>
    </citation>
    <scope>NUCLEOTIDE SEQUENCE</scope>
    <source>
        <strain evidence="2">SMH4607-1</strain>
    </source>
</reference>
<dbReference type="AlphaFoldDB" id="A0AA40DQ79"/>
<protein>
    <submittedName>
        <fullName evidence="2">Uncharacterized protein</fullName>
    </submittedName>
</protein>
<dbReference type="EMBL" id="JAUKUA010000005">
    <property type="protein sequence ID" value="KAK0712084.1"/>
    <property type="molecule type" value="Genomic_DNA"/>
</dbReference>
<proteinExistence type="predicted"/>
<dbReference type="Proteomes" id="UP001172102">
    <property type="component" value="Unassembled WGS sequence"/>
</dbReference>
<comment type="caution">
    <text evidence="2">The sequence shown here is derived from an EMBL/GenBank/DDBJ whole genome shotgun (WGS) entry which is preliminary data.</text>
</comment>
<evidence type="ECO:0000313" key="3">
    <source>
        <dbReference type="Proteomes" id="UP001172102"/>
    </source>
</evidence>
<feature type="region of interest" description="Disordered" evidence="1">
    <location>
        <begin position="122"/>
        <end position="151"/>
    </location>
</feature>